<evidence type="ECO:0000256" key="6">
    <source>
        <dbReference type="ARBA" id="ARBA00022989"/>
    </source>
</evidence>
<evidence type="ECO:0000313" key="16">
    <source>
        <dbReference type="Proteomes" id="UP000305196"/>
    </source>
</evidence>
<feature type="region of interest" description="Disordered" evidence="11">
    <location>
        <begin position="533"/>
        <end position="557"/>
    </location>
</feature>
<feature type="compositionally biased region" description="Low complexity" evidence="11">
    <location>
        <begin position="383"/>
        <end position="398"/>
    </location>
</feature>
<evidence type="ECO:0000256" key="4">
    <source>
        <dbReference type="ARBA" id="ARBA00022692"/>
    </source>
</evidence>
<accession>A0A1G4H8W0</accession>
<keyword evidence="10" id="KW-0278">Fertilization</keyword>
<evidence type="ECO:0000256" key="1">
    <source>
        <dbReference type="ARBA" id="ARBA00004251"/>
    </source>
</evidence>
<evidence type="ECO:0000256" key="3">
    <source>
        <dbReference type="ARBA" id="ARBA00022475"/>
    </source>
</evidence>
<keyword evidence="6 12" id="KW-1133">Transmembrane helix</keyword>
<evidence type="ECO:0000259" key="14">
    <source>
        <dbReference type="Pfam" id="PF10699"/>
    </source>
</evidence>
<dbReference type="VEuPathDB" id="PlasmoDB:PVX_089592"/>
<evidence type="ECO:0000256" key="11">
    <source>
        <dbReference type="SAM" id="MobiDB-lite"/>
    </source>
</evidence>
<dbReference type="PANTHER" id="PTHR31764:SF0">
    <property type="entry name" value="GENERATIVE CELL SPECIFIC-1_HAP2 DOMAIN-CONTAINING PROTEIN"/>
    <property type="match status" value="1"/>
</dbReference>
<dbReference type="GO" id="GO:0005886">
    <property type="term" value="C:plasma membrane"/>
    <property type="evidence" value="ECO:0007669"/>
    <property type="project" value="UniProtKB-SubCell"/>
</dbReference>
<feature type="compositionally biased region" description="Low complexity" evidence="11">
    <location>
        <begin position="796"/>
        <end position="822"/>
    </location>
</feature>
<reference evidence="15 16" key="1">
    <citation type="submission" date="2016-07" db="EMBL/GenBank/DDBJ databases">
        <authorList>
            <consortium name="Pathogen Informatics"/>
        </authorList>
    </citation>
    <scope>NUCLEOTIDE SEQUENCE [LARGE SCALE GENOMIC DNA]</scope>
</reference>
<dbReference type="VEuPathDB" id="PlasmoDB:PVW1_050024100"/>
<feature type="compositionally biased region" description="Basic and acidic residues" evidence="11">
    <location>
        <begin position="753"/>
        <end position="764"/>
    </location>
</feature>
<comment type="similarity">
    <text evidence="2">Belongs to the HAP2/GCS1 family.</text>
</comment>
<name>A0A1G4H8W0_PLAVI</name>
<sequence length="875" mass="99516">MGGAGLRAAVLFLLLHLGASRTTGDGEPPGGPNTYSLQFNNKQRYVVRRDAGSPYKSFFLYVEEVHKTSVVYPLRYVNQANCVTAPPLKDPPSKHSAQIVTYTRRETKGKNLKQFCEEKKNLHQNLESGEVCFCCHCSPHPVFPLYSSLKYRRQKVLCRRRVTDGEEAVVLTLKCLKKSKRKYHAFFVQRGSSSFLINITLQEFNLYDEFFLRRNDKSALERRTYLLDPSNSEIDDEVFNVRLKFLAERTHRGDSIEGDYLFLDSDVFKRRVVLDDSFADEEVLENGLIVSADHVDEKGAECNKITEYPRVWEERRGFCQNGKSHCLKGQLAHFASLEGKLDGKKRLRHNYSFFMRRKARLGGEAIRSSEESHASEENRSTEANRATAANRSTAATPPRDLEGDYHLGLQKRAHNFAVISSHAGEGLQITHEEDLHGESVSLVHLLSNCYDFNNEVDPSCSVYISIWNAEGVEKDVSVSIECSKRIVADESTLRRRVALAQKGESSVVITFKPIADLLVTPCRVVVQRQERPAELRPQKGNIRGETPPNKANQPHEPNEQYFAFSLGSHSETEEAPGKTPGRVIWDSPLQFDEVPGDVIELHKRRLQLLEEEDDGAAGRGGGALREYTRRMANYFMGCQTGVQVFLLLLCIILVVIFIIPSVHPLNGFLLKRKWFYTLKKIRILAIWKVQDVCLFLFRRVKGTIKMLKFILVKVCRGRRKRRNERGLIGEAYLHKQTRRRKRDEKRRKKKIKGEKLKREQEELRRRRHRRLRLHEEQCRGGRRHRDRHGRGHSKGGDSSKAASASSAAASVSSSTSSASSAAERGRKKERARHASRRGEGGKTHREGTPPSGDQERHHRAGGKAATSRFPKGVAE</sequence>
<dbReference type="GO" id="GO:0008289">
    <property type="term" value="F:lipid binding"/>
    <property type="evidence" value="ECO:0007669"/>
    <property type="project" value="UniProtKB-KW"/>
</dbReference>
<keyword evidence="4 12" id="KW-0812">Transmembrane</keyword>
<dbReference type="EMBL" id="LT615260">
    <property type="protein sequence ID" value="SCO71347.1"/>
    <property type="molecule type" value="Genomic_DNA"/>
</dbReference>
<proteinExistence type="inferred from homology"/>
<dbReference type="InterPro" id="IPR040326">
    <property type="entry name" value="HAP2/GCS1"/>
</dbReference>
<keyword evidence="3" id="KW-1003">Cell membrane</keyword>
<keyword evidence="5 13" id="KW-0732">Signal</keyword>
<feature type="signal peptide" evidence="13">
    <location>
        <begin position="1"/>
        <end position="24"/>
    </location>
</feature>
<organism evidence="15 16">
    <name type="scientific">Plasmodium vivax</name>
    <name type="common">malaria parasite P. vivax</name>
    <dbReference type="NCBI Taxonomy" id="5855"/>
    <lineage>
        <taxon>Eukaryota</taxon>
        <taxon>Sar</taxon>
        <taxon>Alveolata</taxon>
        <taxon>Apicomplexa</taxon>
        <taxon>Aconoidasida</taxon>
        <taxon>Haemosporida</taxon>
        <taxon>Plasmodiidae</taxon>
        <taxon>Plasmodium</taxon>
        <taxon>Plasmodium (Plasmodium)</taxon>
    </lineage>
</organism>
<evidence type="ECO:0000256" key="10">
    <source>
        <dbReference type="ARBA" id="ARBA00023279"/>
    </source>
</evidence>
<keyword evidence="9" id="KW-1015">Disulfide bond</keyword>
<feature type="compositionally biased region" description="Basic and acidic residues" evidence="11">
    <location>
        <begin position="836"/>
        <end position="847"/>
    </location>
</feature>
<feature type="domain" description="Generative cell specific-1/HAP2" evidence="14">
    <location>
        <begin position="132"/>
        <end position="365"/>
    </location>
</feature>
<dbReference type="InterPro" id="IPR018928">
    <property type="entry name" value="HAP2/GCS1_dom"/>
</dbReference>
<protein>
    <recommendedName>
        <fullName evidence="14">Generative cell specific-1/HAP2 domain-containing protein</fullName>
    </recommendedName>
</protein>
<dbReference type="PANTHER" id="PTHR31764">
    <property type="entry name" value="PROTEIN HAPLESS 2"/>
    <property type="match status" value="1"/>
</dbReference>
<evidence type="ECO:0000256" key="8">
    <source>
        <dbReference type="ARBA" id="ARBA00023136"/>
    </source>
</evidence>
<dbReference type="Proteomes" id="UP000305196">
    <property type="component" value="Chromosome 5"/>
</dbReference>
<comment type="subcellular location">
    <subcellularLocation>
        <location evidence="1">Cell membrane</location>
        <topology evidence="1">Single-pass type I membrane protein</topology>
    </subcellularLocation>
</comment>
<evidence type="ECO:0000256" key="9">
    <source>
        <dbReference type="ARBA" id="ARBA00023157"/>
    </source>
</evidence>
<feature type="region of interest" description="Disordered" evidence="11">
    <location>
        <begin position="738"/>
        <end position="875"/>
    </location>
</feature>
<evidence type="ECO:0000313" key="15">
    <source>
        <dbReference type="EMBL" id="SCO71347.1"/>
    </source>
</evidence>
<gene>
    <name evidence="15" type="ORF">PVC01_050021300</name>
</gene>
<keyword evidence="8 12" id="KW-0472">Membrane</keyword>
<feature type="chain" id="PRO_5009234566" description="Generative cell specific-1/HAP2 domain-containing protein" evidence="13">
    <location>
        <begin position="25"/>
        <end position="875"/>
    </location>
</feature>
<feature type="region of interest" description="Disordered" evidence="11">
    <location>
        <begin position="365"/>
        <end position="403"/>
    </location>
</feature>
<feature type="transmembrane region" description="Helical" evidence="12">
    <location>
        <begin position="644"/>
        <end position="670"/>
    </location>
</feature>
<feature type="compositionally biased region" description="Basic residues" evidence="11">
    <location>
        <begin position="825"/>
        <end position="835"/>
    </location>
</feature>
<keyword evidence="7" id="KW-0446">Lipid-binding</keyword>
<dbReference type="Pfam" id="PF10699">
    <property type="entry name" value="HAP2-GCS1"/>
    <property type="match status" value="1"/>
</dbReference>
<evidence type="ECO:0000256" key="12">
    <source>
        <dbReference type="SAM" id="Phobius"/>
    </source>
</evidence>
<dbReference type="VEuPathDB" id="PlasmoDB:PVP01_0519000"/>
<feature type="compositionally biased region" description="Basic residues" evidence="11">
    <location>
        <begin position="738"/>
        <end position="752"/>
    </location>
</feature>
<evidence type="ECO:0000256" key="7">
    <source>
        <dbReference type="ARBA" id="ARBA00023121"/>
    </source>
</evidence>
<evidence type="ECO:0000256" key="13">
    <source>
        <dbReference type="SAM" id="SignalP"/>
    </source>
</evidence>
<evidence type="ECO:0000256" key="2">
    <source>
        <dbReference type="ARBA" id="ARBA00010929"/>
    </source>
</evidence>
<feature type="compositionally biased region" description="Basic and acidic residues" evidence="11">
    <location>
        <begin position="367"/>
        <end position="382"/>
    </location>
</feature>
<dbReference type="VEuPathDB" id="PlasmoDB:PVPAM_050026600"/>
<feature type="compositionally biased region" description="Basic residues" evidence="11">
    <location>
        <begin position="780"/>
        <end position="793"/>
    </location>
</feature>
<dbReference type="GO" id="GO:0007338">
    <property type="term" value="P:single fertilization"/>
    <property type="evidence" value="ECO:0007669"/>
    <property type="project" value="UniProtKB-KW"/>
</dbReference>
<dbReference type="AlphaFoldDB" id="A0A1G4H8W0"/>
<evidence type="ECO:0000256" key="5">
    <source>
        <dbReference type="ARBA" id="ARBA00022729"/>
    </source>
</evidence>